<evidence type="ECO:0000256" key="4">
    <source>
        <dbReference type="ARBA" id="ARBA00022679"/>
    </source>
</evidence>
<gene>
    <name evidence="8" type="primary">thiG</name>
    <name evidence="10" type="ORF">EIP75_01260</name>
</gene>
<dbReference type="HAMAP" id="MF_00443">
    <property type="entry name" value="ThiG"/>
    <property type="match status" value="1"/>
</dbReference>
<comment type="similarity">
    <text evidence="8">Belongs to the ThiG family.</text>
</comment>
<keyword evidence="6 8" id="KW-0704">Schiff base</keyword>
<evidence type="ECO:0000256" key="6">
    <source>
        <dbReference type="ARBA" id="ARBA00023270"/>
    </source>
</evidence>
<comment type="subcellular location">
    <subcellularLocation>
        <location evidence="8">Cytoplasm</location>
    </subcellularLocation>
</comment>
<reference evidence="10 11" key="1">
    <citation type="submission" date="2018-12" db="EMBL/GenBank/DDBJ databases">
        <title>The whole draft genome of Aquabacterium sp. SJQ9.</title>
        <authorList>
            <person name="Sun L."/>
            <person name="Gao X."/>
            <person name="Chen W."/>
            <person name="Huang K."/>
        </authorList>
    </citation>
    <scope>NUCLEOTIDE SEQUENCE [LARGE SCALE GENOMIC DNA]</scope>
    <source>
        <strain evidence="10 11">SJQ9</strain>
    </source>
</reference>
<dbReference type="Gene3D" id="3.20.20.70">
    <property type="entry name" value="Aldolase class I"/>
    <property type="match status" value="1"/>
</dbReference>
<sequence>MTAATTSKTSSWHIGDTELHSRFLLGTAGYPSPEVLRQAIVASGAQVLTLGLKRTLAVPGHGDASGDNGFVQIIRDTARAQGAHLLPNTAGCRSAHEAITLAHMARELLGTHWIKLEVVGDEQTLQPDPFELVEAARQLVRDGFEVLPYCTDDLVSAQRLVDAGCRILMPWAAPIGSGLGLLNPWALRTLRARLPGTTLIVDAGLGAPSHATAAMELGLDAVLLNSAVSQARDPVCMARAFRHAVEAGRHGFEAGLMPTSDVAVATTPVGGQPFVLL</sequence>
<evidence type="ECO:0000313" key="11">
    <source>
        <dbReference type="Proteomes" id="UP000269265"/>
    </source>
</evidence>
<comment type="function">
    <text evidence="1 8">Catalyzes the rearrangement of 1-deoxy-D-xylulose 5-phosphate (DXP) to produce the thiazole phosphate moiety of thiamine. Sulfur is provided by the thiocarboxylate moiety of the carrier protein ThiS. In vitro, sulfur can be provided by H(2)S.</text>
</comment>
<name>A0A3R8SCA5_9BURK</name>
<dbReference type="GO" id="GO:1990107">
    <property type="term" value="F:thiazole synthase activity"/>
    <property type="evidence" value="ECO:0007669"/>
    <property type="project" value="UniProtKB-EC"/>
</dbReference>
<evidence type="ECO:0000256" key="8">
    <source>
        <dbReference type="HAMAP-Rule" id="MF_00443"/>
    </source>
</evidence>
<evidence type="ECO:0000256" key="7">
    <source>
        <dbReference type="ARBA" id="ARBA00049897"/>
    </source>
</evidence>
<dbReference type="InterPro" id="IPR008867">
    <property type="entry name" value="ThiG"/>
</dbReference>
<dbReference type="InterPro" id="IPR033983">
    <property type="entry name" value="Thiazole_synthase_ThiG"/>
</dbReference>
<dbReference type="PANTHER" id="PTHR34266:SF2">
    <property type="entry name" value="THIAZOLE SYNTHASE"/>
    <property type="match status" value="1"/>
</dbReference>
<dbReference type="CDD" id="cd04728">
    <property type="entry name" value="ThiG"/>
    <property type="match status" value="1"/>
</dbReference>
<protein>
    <recommendedName>
        <fullName evidence="3 8">Thiazole synthase</fullName>
        <ecNumber evidence="3 8">2.8.1.10</ecNumber>
    </recommendedName>
</protein>
<dbReference type="PANTHER" id="PTHR34266">
    <property type="entry name" value="THIAZOLE SYNTHASE"/>
    <property type="match status" value="1"/>
</dbReference>
<keyword evidence="4 8" id="KW-0808">Transferase</keyword>
<evidence type="ECO:0000256" key="3">
    <source>
        <dbReference type="ARBA" id="ARBA00011960"/>
    </source>
</evidence>
<evidence type="ECO:0000256" key="1">
    <source>
        <dbReference type="ARBA" id="ARBA00002834"/>
    </source>
</evidence>
<evidence type="ECO:0000256" key="2">
    <source>
        <dbReference type="ARBA" id="ARBA00004948"/>
    </source>
</evidence>
<accession>A0A3R8SCA5</accession>
<evidence type="ECO:0000259" key="9">
    <source>
        <dbReference type="Pfam" id="PF05690"/>
    </source>
</evidence>
<dbReference type="OrthoDB" id="9805935at2"/>
<dbReference type="UniPathway" id="UPA00060"/>
<dbReference type="InterPro" id="IPR013785">
    <property type="entry name" value="Aldolase_TIM"/>
</dbReference>
<dbReference type="GO" id="GO:0009229">
    <property type="term" value="P:thiamine diphosphate biosynthetic process"/>
    <property type="evidence" value="ECO:0007669"/>
    <property type="project" value="UniProtKB-UniRule"/>
</dbReference>
<feature type="domain" description="Thiazole synthase ThiG" evidence="9">
    <location>
        <begin position="14"/>
        <end position="268"/>
    </location>
</feature>
<evidence type="ECO:0000313" key="10">
    <source>
        <dbReference type="EMBL" id="RRS06246.1"/>
    </source>
</evidence>
<comment type="caution">
    <text evidence="10">The sequence shown here is derived from an EMBL/GenBank/DDBJ whole genome shotgun (WGS) entry which is preliminary data.</text>
</comment>
<feature type="binding site" evidence="8">
    <location>
        <position position="176"/>
    </location>
    <ligand>
        <name>1-deoxy-D-xylulose 5-phosphate</name>
        <dbReference type="ChEBI" id="CHEBI:57792"/>
    </ligand>
</feature>
<comment type="subunit">
    <text evidence="8">Homotetramer. Forms heterodimers with either ThiH or ThiS.</text>
</comment>
<comment type="pathway">
    <text evidence="2 8">Cofactor biosynthesis; thiamine diphosphate biosynthesis.</text>
</comment>
<feature type="active site" description="Schiff-base intermediate with DXP" evidence="8">
    <location>
        <position position="115"/>
    </location>
</feature>
<dbReference type="AlphaFoldDB" id="A0A3R8SCA5"/>
<feature type="binding site" evidence="8">
    <location>
        <begin position="203"/>
        <end position="204"/>
    </location>
    <ligand>
        <name>1-deoxy-D-xylulose 5-phosphate</name>
        <dbReference type="ChEBI" id="CHEBI:57792"/>
    </ligand>
</feature>
<dbReference type="Pfam" id="PF05690">
    <property type="entry name" value="ThiG"/>
    <property type="match status" value="1"/>
</dbReference>
<proteinExistence type="inferred from homology"/>
<evidence type="ECO:0000256" key="5">
    <source>
        <dbReference type="ARBA" id="ARBA00022977"/>
    </source>
</evidence>
<dbReference type="SUPFAM" id="SSF110399">
    <property type="entry name" value="ThiG-like"/>
    <property type="match status" value="1"/>
</dbReference>
<dbReference type="RefSeq" id="WP_125241389.1">
    <property type="nucleotide sequence ID" value="NZ_RSED01000001.1"/>
</dbReference>
<keyword evidence="11" id="KW-1185">Reference proteome</keyword>
<comment type="catalytic activity">
    <reaction evidence="7 8">
        <text>[ThiS sulfur-carrier protein]-C-terminal-Gly-aminoethanethioate + 2-iminoacetate + 1-deoxy-D-xylulose 5-phosphate = [ThiS sulfur-carrier protein]-C-terminal Gly-Gly + 2-[(2R,5Z)-2-carboxy-4-methylthiazol-5(2H)-ylidene]ethyl phosphate + 2 H2O + H(+)</text>
        <dbReference type="Rhea" id="RHEA:26297"/>
        <dbReference type="Rhea" id="RHEA-COMP:12909"/>
        <dbReference type="Rhea" id="RHEA-COMP:19908"/>
        <dbReference type="ChEBI" id="CHEBI:15377"/>
        <dbReference type="ChEBI" id="CHEBI:15378"/>
        <dbReference type="ChEBI" id="CHEBI:57792"/>
        <dbReference type="ChEBI" id="CHEBI:62899"/>
        <dbReference type="ChEBI" id="CHEBI:77846"/>
        <dbReference type="ChEBI" id="CHEBI:90778"/>
        <dbReference type="ChEBI" id="CHEBI:232372"/>
        <dbReference type="EC" id="2.8.1.10"/>
    </reaction>
</comment>
<dbReference type="EC" id="2.8.1.10" evidence="3 8"/>
<keyword evidence="5 8" id="KW-0784">Thiamine biosynthesis</keyword>
<dbReference type="EMBL" id="RSED01000001">
    <property type="protein sequence ID" value="RRS06246.1"/>
    <property type="molecule type" value="Genomic_DNA"/>
</dbReference>
<organism evidence="10 11">
    <name type="scientific">Aquabacterium soli</name>
    <dbReference type="NCBI Taxonomy" id="2493092"/>
    <lineage>
        <taxon>Bacteria</taxon>
        <taxon>Pseudomonadati</taxon>
        <taxon>Pseudomonadota</taxon>
        <taxon>Betaproteobacteria</taxon>
        <taxon>Burkholderiales</taxon>
        <taxon>Aquabacterium</taxon>
    </lineage>
</organism>
<keyword evidence="8" id="KW-0963">Cytoplasm</keyword>
<dbReference type="Proteomes" id="UP000269265">
    <property type="component" value="Unassembled WGS sequence"/>
</dbReference>
<dbReference type="GO" id="GO:0005737">
    <property type="term" value="C:cytoplasm"/>
    <property type="evidence" value="ECO:0007669"/>
    <property type="project" value="UniProtKB-SubCell"/>
</dbReference>
<feature type="binding site" evidence="8">
    <location>
        <begin position="225"/>
        <end position="226"/>
    </location>
    <ligand>
        <name>1-deoxy-D-xylulose 5-phosphate</name>
        <dbReference type="ChEBI" id="CHEBI:57792"/>
    </ligand>
</feature>